<evidence type="ECO:0000313" key="3">
    <source>
        <dbReference type="EMBL" id="MBA9078073.1"/>
    </source>
</evidence>
<dbReference type="InterPro" id="IPR012338">
    <property type="entry name" value="Beta-lactam/transpept-like"/>
</dbReference>
<evidence type="ECO:0000313" key="4">
    <source>
        <dbReference type="Proteomes" id="UP000563094"/>
    </source>
</evidence>
<dbReference type="Pfam" id="PF13354">
    <property type="entry name" value="Beta-lactamase2"/>
    <property type="match status" value="1"/>
</dbReference>
<sequence length="424" mass="49048">MKYFLSFLLCSLMLSTAASAQAKTDKFLAQLLQKHPAKFKTLLANPGKYKIQILYTQIDRDRNNTPSFKTYRYQVDQNNYFNPASTVKLPAALMALEKINTLKIDGLNKETVMLTDSAYQGQTKVLQDKTSANGFPSIAHYIKKILVTSDNDAYNRLYEFMGQEPLNEGLKAKGYASVRLPIRLARFLPIELDQYTNPVSFLKDGQVIYQQGLIKSGKDYKNPTPIFMGKGNVTNEDKLVMEPRDFAYSNTFALEDQHQMLRAVLFPESVPVQNRFHLTPEDYRFLYQYLSQLPRETAYPAYAEKQYPDAFVKYLLFGGPTRTERIPEHIRIFNKIGQSFGFLTDNAYVVDFENKVEFLLTATVHVNEDEIYNDGKYEYDTIGFPFLRDLGQVVYEHELHRKRKHQPDLSQFKLTYDKPRPPKS</sequence>
<feature type="domain" description="Beta-lactamase class A catalytic" evidence="2">
    <location>
        <begin position="73"/>
        <end position="351"/>
    </location>
</feature>
<dbReference type="GO" id="GO:0030655">
    <property type="term" value="P:beta-lactam antibiotic catabolic process"/>
    <property type="evidence" value="ECO:0007669"/>
    <property type="project" value="InterPro"/>
</dbReference>
<feature type="chain" id="PRO_5032929419" description="Beta-lactamase class A catalytic domain-containing protein" evidence="1">
    <location>
        <begin position="21"/>
        <end position="424"/>
    </location>
</feature>
<accession>A0A839GJY9</accession>
<keyword evidence="4" id="KW-1185">Reference proteome</keyword>
<evidence type="ECO:0000259" key="2">
    <source>
        <dbReference type="Pfam" id="PF13354"/>
    </source>
</evidence>
<organism evidence="3 4">
    <name type="scientific">Rufibacter quisquiliarum</name>
    <dbReference type="NCBI Taxonomy" id="1549639"/>
    <lineage>
        <taxon>Bacteria</taxon>
        <taxon>Pseudomonadati</taxon>
        <taxon>Bacteroidota</taxon>
        <taxon>Cytophagia</taxon>
        <taxon>Cytophagales</taxon>
        <taxon>Hymenobacteraceae</taxon>
        <taxon>Rufibacter</taxon>
    </lineage>
</organism>
<dbReference type="SUPFAM" id="SSF56601">
    <property type="entry name" value="beta-lactamase/transpeptidase-like"/>
    <property type="match status" value="1"/>
</dbReference>
<gene>
    <name evidence="3" type="ORF">FHS90_002796</name>
</gene>
<evidence type="ECO:0000256" key="1">
    <source>
        <dbReference type="SAM" id="SignalP"/>
    </source>
</evidence>
<protein>
    <recommendedName>
        <fullName evidence="2">Beta-lactamase class A catalytic domain-containing protein</fullName>
    </recommendedName>
</protein>
<dbReference type="EMBL" id="JACJIQ010000010">
    <property type="protein sequence ID" value="MBA9078073.1"/>
    <property type="molecule type" value="Genomic_DNA"/>
</dbReference>
<name>A0A839GJY9_9BACT</name>
<proteinExistence type="predicted"/>
<dbReference type="Gene3D" id="3.40.710.10">
    <property type="entry name" value="DD-peptidase/beta-lactamase superfamily"/>
    <property type="match status" value="1"/>
</dbReference>
<feature type="signal peptide" evidence="1">
    <location>
        <begin position="1"/>
        <end position="20"/>
    </location>
</feature>
<dbReference type="InterPro" id="IPR045155">
    <property type="entry name" value="Beta-lactam_cat"/>
</dbReference>
<dbReference type="AlphaFoldDB" id="A0A839GJY9"/>
<dbReference type="Proteomes" id="UP000563094">
    <property type="component" value="Unassembled WGS sequence"/>
</dbReference>
<dbReference type="GO" id="GO:0008800">
    <property type="term" value="F:beta-lactamase activity"/>
    <property type="evidence" value="ECO:0007669"/>
    <property type="project" value="InterPro"/>
</dbReference>
<keyword evidence="1" id="KW-0732">Signal</keyword>
<dbReference type="RefSeq" id="WP_182513386.1">
    <property type="nucleotide sequence ID" value="NZ_JACJIQ010000010.1"/>
</dbReference>
<comment type="caution">
    <text evidence="3">The sequence shown here is derived from an EMBL/GenBank/DDBJ whole genome shotgun (WGS) entry which is preliminary data.</text>
</comment>
<reference evidence="3 4" key="1">
    <citation type="submission" date="2020-08" db="EMBL/GenBank/DDBJ databases">
        <title>Genomic Encyclopedia of Type Strains, Phase IV (KMG-IV): sequencing the most valuable type-strain genomes for metagenomic binning, comparative biology and taxonomic classification.</title>
        <authorList>
            <person name="Goeker M."/>
        </authorList>
    </citation>
    <scope>NUCLEOTIDE SEQUENCE [LARGE SCALE GENOMIC DNA]</scope>
    <source>
        <strain evidence="3 4">DSM 29854</strain>
    </source>
</reference>